<evidence type="ECO:0000313" key="3">
    <source>
        <dbReference type="Proteomes" id="UP000480185"/>
    </source>
</evidence>
<keyword evidence="1" id="KW-0472">Membrane</keyword>
<accession>A0A6G1X8M4</accession>
<dbReference type="InterPro" id="IPR007163">
    <property type="entry name" value="VCA0040-like"/>
</dbReference>
<proteinExistence type="predicted"/>
<feature type="transmembrane region" description="Helical" evidence="1">
    <location>
        <begin position="222"/>
        <end position="240"/>
    </location>
</feature>
<dbReference type="RefSeq" id="WP_153729144.1">
    <property type="nucleotide sequence ID" value="NZ_WJNH01000008.1"/>
</dbReference>
<reference evidence="2 3" key="1">
    <citation type="submission" date="2019-11" db="EMBL/GenBank/DDBJ databases">
        <authorList>
            <person name="Li J."/>
        </authorList>
    </citation>
    <scope>NUCLEOTIDE SEQUENCE [LARGE SCALE GENOMIC DNA]</scope>
    <source>
        <strain evidence="2 3">J4</strain>
    </source>
</reference>
<dbReference type="PANTHER" id="PTHR37308">
    <property type="entry name" value="INTEGRAL MEMBRANE PROTEIN"/>
    <property type="match status" value="1"/>
</dbReference>
<protein>
    <submittedName>
        <fullName evidence="2">DUF368 domain-containing protein</fullName>
    </submittedName>
</protein>
<comment type="caution">
    <text evidence="2">The sequence shown here is derived from an EMBL/GenBank/DDBJ whole genome shotgun (WGS) entry which is preliminary data.</text>
</comment>
<name>A0A6G1X8M4_9BACI</name>
<sequence length="273" mass="29430">MNVEWKNIFRGLLMGTSDAVPGVSGGTIAVILGIYDRLIEAINGILSREWKKHLGFLIPLGVGVVAALVTMSHVIEWLFAHYPNQTYFFFIGLIIGVLPYLFHKADVKSNFQVGHYMLLVIAALLVASLAFFKEPSGGALLDTTKTGVLVTLFFSGFIASMAMIVPGISGSMLLLIMGTYETIFNAIGEFNLLVIGIFGIGVVIGIVSCTKIIRYFLTNHHAHTFAVIIGLVIGSVAVIFPGFEREVGMSILSIVTFALGLVAAVSLGKIEYK</sequence>
<dbReference type="Pfam" id="PF04018">
    <property type="entry name" value="VCA0040-like"/>
    <property type="match status" value="1"/>
</dbReference>
<keyword evidence="1" id="KW-1133">Transmembrane helix</keyword>
<evidence type="ECO:0000256" key="1">
    <source>
        <dbReference type="SAM" id="Phobius"/>
    </source>
</evidence>
<feature type="transmembrane region" description="Helical" evidence="1">
    <location>
        <begin position="247"/>
        <end position="267"/>
    </location>
</feature>
<feature type="transmembrane region" description="Helical" evidence="1">
    <location>
        <begin position="86"/>
        <end position="102"/>
    </location>
</feature>
<dbReference type="AlphaFoldDB" id="A0A6G1X8M4"/>
<keyword evidence="1" id="KW-0812">Transmembrane</keyword>
<feature type="transmembrane region" description="Helical" evidence="1">
    <location>
        <begin position="56"/>
        <end position="80"/>
    </location>
</feature>
<feature type="transmembrane region" description="Helical" evidence="1">
    <location>
        <begin position="114"/>
        <end position="132"/>
    </location>
</feature>
<dbReference type="Proteomes" id="UP000480185">
    <property type="component" value="Unassembled WGS sequence"/>
</dbReference>
<feature type="transmembrane region" description="Helical" evidence="1">
    <location>
        <begin position="152"/>
        <end position="178"/>
    </location>
</feature>
<gene>
    <name evidence="2" type="ORF">GH754_13220</name>
</gene>
<organism evidence="2 3">
    <name type="scientific">Salinibacillus xinjiangensis</name>
    <dbReference type="NCBI Taxonomy" id="1229268"/>
    <lineage>
        <taxon>Bacteria</taxon>
        <taxon>Bacillati</taxon>
        <taxon>Bacillota</taxon>
        <taxon>Bacilli</taxon>
        <taxon>Bacillales</taxon>
        <taxon>Bacillaceae</taxon>
        <taxon>Salinibacillus</taxon>
    </lineage>
</organism>
<evidence type="ECO:0000313" key="2">
    <source>
        <dbReference type="EMBL" id="MRG87255.1"/>
    </source>
</evidence>
<dbReference type="OrthoDB" id="9793746at2"/>
<feature type="transmembrane region" description="Helical" evidence="1">
    <location>
        <begin position="190"/>
        <end position="216"/>
    </location>
</feature>
<dbReference type="EMBL" id="WJNH01000008">
    <property type="protein sequence ID" value="MRG87255.1"/>
    <property type="molecule type" value="Genomic_DNA"/>
</dbReference>
<keyword evidence="3" id="KW-1185">Reference proteome</keyword>
<feature type="transmembrane region" description="Helical" evidence="1">
    <location>
        <begin position="12"/>
        <end position="35"/>
    </location>
</feature>
<dbReference type="PANTHER" id="PTHR37308:SF1">
    <property type="entry name" value="POLYPRENYL-PHOSPHATE TRANSPORTER"/>
    <property type="match status" value="1"/>
</dbReference>